<evidence type="ECO:0000313" key="2">
    <source>
        <dbReference type="EMBL" id="CAB5007032.1"/>
    </source>
</evidence>
<gene>
    <name evidence="2" type="ORF">UFOPK3967_02031</name>
</gene>
<accession>A0A6J7PX87</accession>
<evidence type="ECO:0000256" key="1">
    <source>
        <dbReference type="SAM" id="MobiDB-lite"/>
    </source>
</evidence>
<name>A0A6J7PX87_9ZZZZ</name>
<sequence>MRHGRTQVAAPNADVDYGANSSARGTQPGAGADLVAEHGHAVEHLVDLGHHLDTVDDERLAARRPQSNVQYGAVLGDVDAVAAEHGVDAVAHRSALGERD</sequence>
<dbReference type="AlphaFoldDB" id="A0A6J7PX87"/>
<organism evidence="2">
    <name type="scientific">freshwater metagenome</name>
    <dbReference type="NCBI Taxonomy" id="449393"/>
    <lineage>
        <taxon>unclassified sequences</taxon>
        <taxon>metagenomes</taxon>
        <taxon>ecological metagenomes</taxon>
    </lineage>
</organism>
<reference evidence="2" key="1">
    <citation type="submission" date="2020-05" db="EMBL/GenBank/DDBJ databases">
        <authorList>
            <person name="Chiriac C."/>
            <person name="Salcher M."/>
            <person name="Ghai R."/>
            <person name="Kavagutti S V."/>
        </authorList>
    </citation>
    <scope>NUCLEOTIDE SEQUENCE</scope>
</reference>
<protein>
    <submittedName>
        <fullName evidence="2">Unannotated protein</fullName>
    </submittedName>
</protein>
<feature type="region of interest" description="Disordered" evidence="1">
    <location>
        <begin position="1"/>
        <end position="33"/>
    </location>
</feature>
<proteinExistence type="predicted"/>
<dbReference type="EMBL" id="CAFBOS010000138">
    <property type="protein sequence ID" value="CAB5007032.1"/>
    <property type="molecule type" value="Genomic_DNA"/>
</dbReference>